<comment type="cofactor">
    <cofactor evidence="1">
        <name>thiamine diphosphate</name>
        <dbReference type="ChEBI" id="CHEBI:58937"/>
    </cofactor>
</comment>
<reference evidence="5" key="2">
    <citation type="submission" date="2020-09" db="EMBL/GenBank/DDBJ databases">
        <authorList>
            <person name="Sun Q."/>
            <person name="Zhou Y."/>
        </authorList>
    </citation>
    <scope>NUCLEOTIDE SEQUENCE</scope>
    <source>
        <strain evidence="5">CGMCC 4.7308</strain>
    </source>
</reference>
<dbReference type="InterPro" id="IPR029061">
    <property type="entry name" value="THDP-binding"/>
</dbReference>
<dbReference type="EMBL" id="BMNA01000003">
    <property type="protein sequence ID" value="GGL99548.1"/>
    <property type="molecule type" value="Genomic_DNA"/>
</dbReference>
<dbReference type="PANTHER" id="PTHR43257:SF2">
    <property type="entry name" value="PYRUVATE DEHYDROGENASE E1 COMPONENT SUBUNIT BETA"/>
    <property type="match status" value="1"/>
</dbReference>
<dbReference type="Gene3D" id="3.40.50.970">
    <property type="match status" value="1"/>
</dbReference>
<feature type="domain" description="Transketolase-like pyrimidine-binding" evidence="4">
    <location>
        <begin position="29"/>
        <end position="201"/>
    </location>
</feature>
<dbReference type="PANTHER" id="PTHR43257">
    <property type="entry name" value="PYRUVATE DEHYDROGENASE E1 COMPONENT BETA SUBUNIT"/>
    <property type="match status" value="1"/>
</dbReference>
<keyword evidence="2" id="KW-0560">Oxidoreductase</keyword>
<dbReference type="SUPFAM" id="SSF52518">
    <property type="entry name" value="Thiamin diphosphate-binding fold (THDP-binding)"/>
    <property type="match status" value="1"/>
</dbReference>
<gene>
    <name evidence="5" type="primary">acoB</name>
    <name evidence="5" type="ORF">GCM10011594_19380</name>
</gene>
<dbReference type="SMART" id="SM00861">
    <property type="entry name" value="Transket_pyr"/>
    <property type="match status" value="1"/>
</dbReference>
<evidence type="ECO:0000259" key="4">
    <source>
        <dbReference type="SMART" id="SM00861"/>
    </source>
</evidence>
<dbReference type="GO" id="GO:0000287">
    <property type="term" value="F:magnesium ion binding"/>
    <property type="evidence" value="ECO:0007669"/>
    <property type="project" value="UniProtKB-ARBA"/>
</dbReference>
<dbReference type="Proteomes" id="UP000655208">
    <property type="component" value="Unassembled WGS sequence"/>
</dbReference>
<dbReference type="InterPro" id="IPR005475">
    <property type="entry name" value="Transketolase-like_Pyr-bd"/>
</dbReference>
<dbReference type="InterPro" id="IPR009014">
    <property type="entry name" value="Transketo_C/PFOR_II"/>
</dbReference>
<dbReference type="GO" id="GO:0016491">
    <property type="term" value="F:oxidoreductase activity"/>
    <property type="evidence" value="ECO:0007669"/>
    <property type="project" value="UniProtKB-KW"/>
</dbReference>
<sequence length="362" mass="38497">MAGPLHRRRERERLERLAGVHPVSAPEQGTYSTAYQAGMREEMERDATVFVLGTDLYDRGGHFSQVNGLGERFGHDRIRDTPISEAAMVASGVGAALAGARPVVDLNFMDFAYGAMDELINQAAKIRYMWGRPVPLVVRASTGVAQGGAQHNNSLQTALMNVPGLAVVYPYRPWDVKGLLKSALRGEDPVVFMMHKMLTGARGPVGGPDELVPIGRARIARPGTDVTVVTYGYGVGLAEKAAETLSGQGVDVEVVDLRTLAPLDVDTVVGSVRRTGRAVVVDEAPHLAGPAAEIIATISDRAFWYLDQPVARVTGAHSPIPHSPVLVDALLPDLDVIVRTVRDVATAQGPVLDPAVGAGAAR</sequence>
<evidence type="ECO:0000256" key="1">
    <source>
        <dbReference type="ARBA" id="ARBA00001964"/>
    </source>
</evidence>
<dbReference type="Gene3D" id="3.40.50.920">
    <property type="match status" value="1"/>
</dbReference>
<accession>A0A917WF01</accession>
<comment type="caution">
    <text evidence="5">The sequence shown here is derived from an EMBL/GenBank/DDBJ whole genome shotgun (WGS) entry which is preliminary data.</text>
</comment>
<dbReference type="Pfam" id="PF02780">
    <property type="entry name" value="Transketolase_C"/>
    <property type="match status" value="1"/>
</dbReference>
<name>A0A917WF01_9ACTN</name>
<keyword evidence="3" id="KW-0786">Thiamine pyrophosphate</keyword>
<keyword evidence="6" id="KW-1185">Reference proteome</keyword>
<dbReference type="InterPro" id="IPR033248">
    <property type="entry name" value="Transketolase_C"/>
</dbReference>
<dbReference type="AlphaFoldDB" id="A0A917WF01"/>
<reference evidence="5" key="1">
    <citation type="journal article" date="2014" name="Int. J. Syst. Evol. Microbiol.">
        <title>Complete genome sequence of Corynebacterium casei LMG S-19264T (=DSM 44701T), isolated from a smear-ripened cheese.</title>
        <authorList>
            <consortium name="US DOE Joint Genome Institute (JGI-PGF)"/>
            <person name="Walter F."/>
            <person name="Albersmeier A."/>
            <person name="Kalinowski J."/>
            <person name="Ruckert C."/>
        </authorList>
    </citation>
    <scope>NUCLEOTIDE SEQUENCE</scope>
    <source>
        <strain evidence="5">CGMCC 4.7308</strain>
    </source>
</reference>
<evidence type="ECO:0000313" key="6">
    <source>
        <dbReference type="Proteomes" id="UP000655208"/>
    </source>
</evidence>
<evidence type="ECO:0000256" key="3">
    <source>
        <dbReference type="ARBA" id="ARBA00023052"/>
    </source>
</evidence>
<organism evidence="5 6">
    <name type="scientific">Nakamurella endophytica</name>
    <dbReference type="NCBI Taxonomy" id="1748367"/>
    <lineage>
        <taxon>Bacteria</taxon>
        <taxon>Bacillati</taxon>
        <taxon>Actinomycetota</taxon>
        <taxon>Actinomycetes</taxon>
        <taxon>Nakamurellales</taxon>
        <taxon>Nakamurellaceae</taxon>
        <taxon>Nakamurella</taxon>
    </lineage>
</organism>
<protein>
    <submittedName>
        <fullName evidence="5">TPP-dependent acetoin dehydrogenase complex, E1 protein subunit beta</fullName>
    </submittedName>
</protein>
<dbReference type="FunFam" id="3.40.50.920:FF:000001">
    <property type="entry name" value="Pyruvate dehydrogenase E1 beta subunit"/>
    <property type="match status" value="1"/>
</dbReference>
<evidence type="ECO:0000256" key="2">
    <source>
        <dbReference type="ARBA" id="ARBA00023002"/>
    </source>
</evidence>
<proteinExistence type="predicted"/>
<dbReference type="Pfam" id="PF02779">
    <property type="entry name" value="Transket_pyr"/>
    <property type="match status" value="1"/>
</dbReference>
<dbReference type="SUPFAM" id="SSF52922">
    <property type="entry name" value="TK C-terminal domain-like"/>
    <property type="match status" value="1"/>
</dbReference>
<evidence type="ECO:0000313" key="5">
    <source>
        <dbReference type="EMBL" id="GGL99548.1"/>
    </source>
</evidence>